<evidence type="ECO:0000256" key="2">
    <source>
        <dbReference type="SAM" id="MobiDB-lite"/>
    </source>
</evidence>
<evidence type="ECO:0000313" key="5">
    <source>
        <dbReference type="Proteomes" id="UP000076858"/>
    </source>
</evidence>
<feature type="compositionally biased region" description="Polar residues" evidence="2">
    <location>
        <begin position="1039"/>
        <end position="1055"/>
    </location>
</feature>
<feature type="domain" description="C2H2-type" evidence="3">
    <location>
        <begin position="483"/>
        <end position="510"/>
    </location>
</feature>
<proteinExistence type="predicted"/>
<keyword evidence="1" id="KW-0862">Zinc</keyword>
<dbReference type="STRING" id="35525.A0A162NJW9"/>
<evidence type="ECO:0000313" key="4">
    <source>
        <dbReference type="EMBL" id="KZS18054.1"/>
    </source>
</evidence>
<dbReference type="FunFam" id="3.30.160.60:FF:002095">
    <property type="entry name" value="ras-responsive element-binding protein 1"/>
    <property type="match status" value="1"/>
</dbReference>
<feature type="compositionally biased region" description="Polar residues" evidence="2">
    <location>
        <begin position="180"/>
        <end position="203"/>
    </location>
</feature>
<dbReference type="InterPro" id="IPR036236">
    <property type="entry name" value="Znf_C2H2_sf"/>
</dbReference>
<feature type="compositionally biased region" description="Polar residues" evidence="2">
    <location>
        <begin position="1083"/>
        <end position="1092"/>
    </location>
</feature>
<feature type="compositionally biased region" description="Low complexity" evidence="2">
    <location>
        <begin position="1173"/>
        <end position="1190"/>
    </location>
</feature>
<feature type="domain" description="C2H2-type" evidence="3">
    <location>
        <begin position="511"/>
        <end position="539"/>
    </location>
</feature>
<dbReference type="InterPro" id="IPR052795">
    <property type="entry name" value="RREB1"/>
</dbReference>
<dbReference type="EMBL" id="LRGB01000568">
    <property type="protein sequence ID" value="KZS18054.1"/>
    <property type="molecule type" value="Genomic_DNA"/>
</dbReference>
<evidence type="ECO:0000259" key="3">
    <source>
        <dbReference type="PROSITE" id="PS50157"/>
    </source>
</evidence>
<evidence type="ECO:0000256" key="1">
    <source>
        <dbReference type="PROSITE-ProRule" id="PRU00042"/>
    </source>
</evidence>
<dbReference type="PANTHER" id="PTHR46451">
    <property type="entry name" value="RAS-RESPONSIVE ELEMENT-BINDING PROTEIN 1"/>
    <property type="match status" value="1"/>
</dbReference>
<feature type="compositionally biased region" description="Acidic residues" evidence="2">
    <location>
        <begin position="964"/>
        <end position="982"/>
    </location>
</feature>
<keyword evidence="1" id="KW-0863">Zinc-finger</keyword>
<feature type="region of interest" description="Disordered" evidence="2">
    <location>
        <begin position="812"/>
        <end position="833"/>
    </location>
</feature>
<feature type="compositionally biased region" description="Acidic residues" evidence="2">
    <location>
        <begin position="298"/>
        <end position="307"/>
    </location>
</feature>
<feature type="compositionally biased region" description="Polar residues" evidence="2">
    <location>
        <begin position="145"/>
        <end position="155"/>
    </location>
</feature>
<dbReference type="OrthoDB" id="6077919at2759"/>
<dbReference type="PROSITE" id="PS00028">
    <property type="entry name" value="ZINC_FINGER_C2H2_1"/>
    <property type="match status" value="7"/>
</dbReference>
<dbReference type="Gene3D" id="3.30.160.60">
    <property type="entry name" value="Classic Zinc Finger"/>
    <property type="match status" value="8"/>
</dbReference>
<feature type="region of interest" description="Disordered" evidence="2">
    <location>
        <begin position="952"/>
        <end position="1006"/>
    </location>
</feature>
<keyword evidence="1" id="KW-0479">Metal-binding</keyword>
<dbReference type="FunFam" id="3.30.160.60:FF:001782">
    <property type="entry name" value="Ras-responsive element-binding protein 1a"/>
    <property type="match status" value="1"/>
</dbReference>
<keyword evidence="5" id="KW-1185">Reference proteome</keyword>
<feature type="domain" description="C2H2-type" evidence="3">
    <location>
        <begin position="455"/>
        <end position="482"/>
    </location>
</feature>
<dbReference type="PANTHER" id="PTHR46451:SF1">
    <property type="entry name" value="RAS-RESPONSIVE ELEMENT-BINDING PROTEIN 1"/>
    <property type="match status" value="1"/>
</dbReference>
<feature type="region of interest" description="Disordered" evidence="2">
    <location>
        <begin position="145"/>
        <end position="318"/>
    </location>
</feature>
<name>A0A162NJW9_9CRUS</name>
<dbReference type="GO" id="GO:0008270">
    <property type="term" value="F:zinc ion binding"/>
    <property type="evidence" value="ECO:0007669"/>
    <property type="project" value="UniProtKB-KW"/>
</dbReference>
<protein>
    <submittedName>
        <fullName evidence="4">Hindsight transcription factor-like protein</fullName>
    </submittedName>
</protein>
<feature type="domain" description="C2H2-type" evidence="3">
    <location>
        <begin position="1376"/>
        <end position="1403"/>
    </location>
</feature>
<dbReference type="Proteomes" id="UP000076858">
    <property type="component" value="Unassembled WGS sequence"/>
</dbReference>
<gene>
    <name evidence="4" type="ORF">APZ42_016059</name>
</gene>
<feature type="region of interest" description="Disordered" evidence="2">
    <location>
        <begin position="568"/>
        <end position="624"/>
    </location>
</feature>
<feature type="domain" description="C2H2-type" evidence="3">
    <location>
        <begin position="1109"/>
        <end position="1136"/>
    </location>
</feature>
<accession>A0A162NJW9</accession>
<feature type="region of interest" description="Disordered" evidence="2">
    <location>
        <begin position="1164"/>
        <end position="1190"/>
    </location>
</feature>
<feature type="domain" description="C2H2-type" evidence="3">
    <location>
        <begin position="1348"/>
        <end position="1375"/>
    </location>
</feature>
<dbReference type="InterPro" id="IPR013087">
    <property type="entry name" value="Znf_C2H2_type"/>
</dbReference>
<dbReference type="SUPFAM" id="SSF57667">
    <property type="entry name" value="beta-beta-alpha zinc fingers"/>
    <property type="match status" value="5"/>
</dbReference>
<dbReference type="PROSITE" id="PS50157">
    <property type="entry name" value="ZINC_FINGER_C2H2_2"/>
    <property type="match status" value="7"/>
</dbReference>
<dbReference type="GO" id="GO:0001228">
    <property type="term" value="F:DNA-binding transcription activator activity, RNA polymerase II-specific"/>
    <property type="evidence" value="ECO:0007669"/>
    <property type="project" value="TreeGrafter"/>
</dbReference>
<feature type="region of interest" description="Disordered" evidence="2">
    <location>
        <begin position="69"/>
        <end position="108"/>
    </location>
</feature>
<feature type="compositionally biased region" description="Basic and acidic residues" evidence="2">
    <location>
        <begin position="83"/>
        <end position="96"/>
    </location>
</feature>
<feature type="region of interest" description="Disordered" evidence="2">
    <location>
        <begin position="1218"/>
        <end position="1268"/>
    </location>
</feature>
<dbReference type="FunFam" id="3.30.160.60:FF:004025">
    <property type="entry name" value="Hindsight transcription factor-like protein"/>
    <property type="match status" value="1"/>
</dbReference>
<feature type="compositionally biased region" description="Basic residues" evidence="2">
    <location>
        <begin position="273"/>
        <end position="293"/>
    </location>
</feature>
<dbReference type="FunFam" id="3.30.160.60:FF:000813">
    <property type="entry name" value="ras-responsive element-binding protein 1 isoform X1"/>
    <property type="match status" value="1"/>
</dbReference>
<feature type="region of interest" description="Disordered" evidence="2">
    <location>
        <begin position="1392"/>
        <end position="1465"/>
    </location>
</feature>
<dbReference type="FunFam" id="3.30.160.60:FF:003009">
    <property type="entry name" value="Ras-responsive element binding protein, putative"/>
    <property type="match status" value="1"/>
</dbReference>
<dbReference type="GO" id="GO:0005634">
    <property type="term" value="C:nucleus"/>
    <property type="evidence" value="ECO:0007669"/>
    <property type="project" value="TreeGrafter"/>
</dbReference>
<dbReference type="FunFam" id="3.30.160.60:FF:003457">
    <property type="entry name" value="Ras-responsive element-binding protein"/>
    <property type="match status" value="1"/>
</dbReference>
<feature type="compositionally biased region" description="Low complexity" evidence="2">
    <location>
        <begin position="1454"/>
        <end position="1465"/>
    </location>
</feature>
<feature type="region of interest" description="Disordered" evidence="2">
    <location>
        <begin position="1033"/>
        <end position="1105"/>
    </location>
</feature>
<feature type="compositionally biased region" description="Acidic residues" evidence="2">
    <location>
        <begin position="208"/>
        <end position="221"/>
    </location>
</feature>
<reference evidence="4 5" key="1">
    <citation type="submission" date="2016-03" db="EMBL/GenBank/DDBJ databases">
        <title>EvidentialGene: Evidence-directed Construction of Genes on Genomes.</title>
        <authorList>
            <person name="Gilbert D.G."/>
            <person name="Choi J.-H."/>
            <person name="Mockaitis K."/>
            <person name="Colbourne J."/>
            <person name="Pfrender M."/>
        </authorList>
    </citation>
    <scope>NUCLEOTIDE SEQUENCE [LARGE SCALE GENOMIC DNA]</scope>
    <source>
        <strain evidence="4 5">Xinb3</strain>
        <tissue evidence="4">Complete organism</tissue>
    </source>
</reference>
<feature type="compositionally biased region" description="Acidic residues" evidence="2">
    <location>
        <begin position="588"/>
        <end position="616"/>
    </location>
</feature>
<comment type="caution">
    <text evidence="4">The sequence shown here is derived from an EMBL/GenBank/DDBJ whole genome shotgun (WGS) entry which is preliminary data.</text>
</comment>
<feature type="domain" description="C2H2-type" evidence="3">
    <location>
        <begin position="859"/>
        <end position="882"/>
    </location>
</feature>
<dbReference type="GO" id="GO:0000978">
    <property type="term" value="F:RNA polymerase II cis-regulatory region sequence-specific DNA binding"/>
    <property type="evidence" value="ECO:0007669"/>
    <property type="project" value="TreeGrafter"/>
</dbReference>
<dbReference type="SMART" id="SM00355">
    <property type="entry name" value="ZnF_C2H2"/>
    <property type="match status" value="10"/>
</dbReference>
<organism evidence="4 5">
    <name type="scientific">Daphnia magna</name>
    <dbReference type="NCBI Taxonomy" id="35525"/>
    <lineage>
        <taxon>Eukaryota</taxon>
        <taxon>Metazoa</taxon>
        <taxon>Ecdysozoa</taxon>
        <taxon>Arthropoda</taxon>
        <taxon>Crustacea</taxon>
        <taxon>Branchiopoda</taxon>
        <taxon>Diplostraca</taxon>
        <taxon>Cladocera</taxon>
        <taxon>Anomopoda</taxon>
        <taxon>Daphniidae</taxon>
        <taxon>Daphnia</taxon>
    </lineage>
</organism>
<feature type="compositionally biased region" description="Acidic residues" evidence="2">
    <location>
        <begin position="1405"/>
        <end position="1420"/>
    </location>
</feature>
<sequence>MTSITQDPRLYLALSVDQSTVAQLAAHTASLTSIFFLSRAVCLHEYDERKCKQSNNLWKIVQEGKKKMDNKHCGMSRPITTGKSEEKEQNCSEETAKVSSAVRPADDDTVRHRKMTHKTPLPPTPKNKNWVHLFVNHLESIATHATQKHLQQASSPAKEDPEPEEPIVLTRTSDLAGFSGNKTAEQGNTSMDTGVSSDLSESRPSLAGEEEDEEEDVEILNEDERSRGSAGEEESGGEFYQSTTRNHLRRRVGRHSEDSESNESGSGHEGGRRLRQKNRRTMRQRRDQGRKRQRTADEMIDEDDEMDPCGGHADDSRRCHPIAQQKTRISILQDASSVGSVDFSCRANTNMIHPATLARPLISSAHLAAMASHSSAVETIASKSSVLAVVETAGAAAAALRAPLALSTVMTSSGRHANHLFQHDEMLTNPPEEYKNEEDDPFSAVLREMKLKGEFPCRLCEAVFPNLRALKGHNRNHLTHAPYRCNMCPSTSLDKGALIRHMRTHNGERPYECRDCQYAFTTKANCERHLRNRHGKANRDAVKASIVYHLSEDANRALGGDNSDNSASYYKANHNDQSALDLSADRDESIDEEEESTDYPSEEEEEEEEKEEEDGAAIEQDGPLDLTVDVLDLRKRRQDPKATQFALTSTAVVAVTSTSHHHNRNAVASAPTAAVAPTVQASASDVKPAVSFAPPYFPSSYPGTVASLAGLPFFYPGLGGAPYSAFFESKLVEMGHQNPAVDLSALALAAAHHDALRQAQQVQKPQPSHPASASLVEGLLMPAAKKFNADAAENIRPVAMPVAMAVATSPVKMEPKKSSHHHSSSSGQAVNDPGVKMVLKNGVLVKKQKQRRYRTERPFGCEHCTARFTLRSNMERHIKQQHPDIWSSRPRGHRRSACALTKSAALPTMVDLKGHMVNSMPAVAPPMAQEASVKLEVGGKAPISEQVRQAVQQKLKKRRNSEHSEDEEEDDDEGEEEEEEDGNLVIDIERKDHGPVGQRTVASKTEPADLASVSKLLNNAVAQSFQQYFNQHRDPEVESSVTSDKINRASPSEGNNTDEMDEGECTSISDGHSMGGSDFGGNRSDSGGQAVSNIKGKKKSAYSNAPHRVSCPYCARKFPWTSSLRRHILTHTGQKPYKCPQCPLWFTTKSNCDRHLLRKHGNHLRHAGSGETANNNSNNSVASNAADNSRNVPDRPYKCALCPSSTFATSDNLKKHVDNKHCPAHHGGMSSPESMAAADGEPEKVHRHQSSNPTSPGPQAGDGNSAAAGGEQLPFKCHLCDDSGGYAERQEVLDHLQREHRDEFHDLVGKVGALVAEPPPMPSAPTSDEGEDYDSVRGKFPDYVNRKVICAFCLRRFWSAEDLRRHMRTHSGERPYQCDVCSRRFTLKHSMLRHRRKHGGSGQAEESDEEEEEEEEEEEGSINSDHRANQRHCRRESSRSSAKAKVRMQAALWSGSKSGSRSTGGMRLRGPCGSDLISNLLGIQDTSLVDQLMSKPADDAARLLGVTGGNRV</sequence>